<dbReference type="SUPFAM" id="SSF103473">
    <property type="entry name" value="MFS general substrate transporter"/>
    <property type="match status" value="1"/>
</dbReference>
<proteinExistence type="predicted"/>
<dbReference type="AlphaFoldDB" id="A0A2S3U1S5"/>
<dbReference type="PROSITE" id="PS50850">
    <property type="entry name" value="MFS"/>
    <property type="match status" value="1"/>
</dbReference>
<dbReference type="GO" id="GO:0005886">
    <property type="term" value="C:plasma membrane"/>
    <property type="evidence" value="ECO:0007669"/>
    <property type="project" value="UniProtKB-SubCell"/>
</dbReference>
<dbReference type="InterPro" id="IPR020846">
    <property type="entry name" value="MFS_dom"/>
</dbReference>
<keyword evidence="3 6" id="KW-0812">Transmembrane</keyword>
<evidence type="ECO:0000313" key="8">
    <source>
        <dbReference type="EMBL" id="POD81715.1"/>
    </source>
</evidence>
<dbReference type="EMBL" id="NKCZ01000128">
    <property type="protein sequence ID" value="POD81715.1"/>
    <property type="molecule type" value="Genomic_DNA"/>
</dbReference>
<evidence type="ECO:0000256" key="1">
    <source>
        <dbReference type="ARBA" id="ARBA00004651"/>
    </source>
</evidence>
<comment type="caution">
    <text evidence="8">The sequence shown here is derived from an EMBL/GenBank/DDBJ whole genome shotgun (WGS) entry which is preliminary data.</text>
</comment>
<feature type="transmembrane region" description="Helical" evidence="6">
    <location>
        <begin position="101"/>
        <end position="123"/>
    </location>
</feature>
<reference evidence="8 9" key="1">
    <citation type="submission" date="2017-06" db="EMBL/GenBank/DDBJ databases">
        <title>Genome sequence of Lactobacillus plantarum subsp. plantarum strain SRCM101258.</title>
        <authorList>
            <person name="Cho S.H."/>
        </authorList>
    </citation>
    <scope>NUCLEOTIDE SEQUENCE [LARGE SCALE GENOMIC DNA]</scope>
    <source>
        <strain evidence="8 9">SRCM101258</strain>
    </source>
</reference>
<sequence length="138" mass="14537">MLCGLIVGVIGKRFKYSSITISFILYGLSYLLIGLGHSLWLAFVGSFIVGAAMSIAMGQFPYLISISVGKNSVSMALGVYVAIYSIGGVVSPFIVNPLTKLVAGMGINVFVVSGFIALILGVLCMGFQFQKKLVTAAQ</sequence>
<keyword evidence="5 6" id="KW-0472">Membrane</keyword>
<feature type="transmembrane region" description="Helical" evidence="6">
    <location>
        <begin position="39"/>
        <end position="64"/>
    </location>
</feature>
<evidence type="ECO:0000313" key="9">
    <source>
        <dbReference type="Proteomes" id="UP000236990"/>
    </source>
</evidence>
<name>A0A2S3U1S5_LACPN</name>
<evidence type="ECO:0000256" key="6">
    <source>
        <dbReference type="SAM" id="Phobius"/>
    </source>
</evidence>
<dbReference type="Gene3D" id="1.20.1250.20">
    <property type="entry name" value="MFS general substrate transporter like domains"/>
    <property type="match status" value="1"/>
</dbReference>
<evidence type="ECO:0000259" key="7">
    <source>
        <dbReference type="PROSITE" id="PS50850"/>
    </source>
</evidence>
<evidence type="ECO:0000256" key="2">
    <source>
        <dbReference type="ARBA" id="ARBA00022448"/>
    </source>
</evidence>
<keyword evidence="2" id="KW-0813">Transport</keyword>
<feature type="transmembrane region" description="Helical" evidence="6">
    <location>
        <begin position="16"/>
        <end position="33"/>
    </location>
</feature>
<comment type="subcellular location">
    <subcellularLocation>
        <location evidence="1">Cell membrane</location>
        <topology evidence="1">Multi-pass membrane protein</topology>
    </subcellularLocation>
</comment>
<keyword evidence="4 6" id="KW-1133">Transmembrane helix</keyword>
<feature type="domain" description="Major facilitator superfamily (MFS) profile" evidence="7">
    <location>
        <begin position="1"/>
        <end position="138"/>
    </location>
</feature>
<dbReference type="GO" id="GO:0022857">
    <property type="term" value="F:transmembrane transporter activity"/>
    <property type="evidence" value="ECO:0007669"/>
    <property type="project" value="InterPro"/>
</dbReference>
<protein>
    <recommendedName>
        <fullName evidence="7">Major facilitator superfamily (MFS) profile domain-containing protein</fullName>
    </recommendedName>
</protein>
<dbReference type="InterPro" id="IPR036259">
    <property type="entry name" value="MFS_trans_sf"/>
</dbReference>
<evidence type="ECO:0000256" key="3">
    <source>
        <dbReference type="ARBA" id="ARBA00022692"/>
    </source>
</evidence>
<gene>
    <name evidence="8" type="ORF">S101258_03319</name>
</gene>
<feature type="transmembrane region" description="Helical" evidence="6">
    <location>
        <begin position="76"/>
        <end position="95"/>
    </location>
</feature>
<organism evidence="8 9">
    <name type="scientific">Lactiplantibacillus plantarum subsp. plantarum</name>
    <dbReference type="NCBI Taxonomy" id="337330"/>
    <lineage>
        <taxon>Bacteria</taxon>
        <taxon>Bacillati</taxon>
        <taxon>Bacillota</taxon>
        <taxon>Bacilli</taxon>
        <taxon>Lactobacillales</taxon>
        <taxon>Lactobacillaceae</taxon>
        <taxon>Lactiplantibacillus</taxon>
    </lineage>
</organism>
<dbReference type="Proteomes" id="UP000236990">
    <property type="component" value="Unassembled WGS sequence"/>
</dbReference>
<accession>A0A2S3U1S5</accession>
<evidence type="ECO:0000256" key="5">
    <source>
        <dbReference type="ARBA" id="ARBA00023136"/>
    </source>
</evidence>
<evidence type="ECO:0000256" key="4">
    <source>
        <dbReference type="ARBA" id="ARBA00022989"/>
    </source>
</evidence>